<name>A0A380N2B3_9GAMM</name>
<proteinExistence type="predicted"/>
<accession>A0A380N2B3</accession>
<gene>
    <name evidence="1" type="ORF">NCTC10717_02414</name>
</gene>
<evidence type="ECO:0000313" key="1">
    <source>
        <dbReference type="EMBL" id="SUO98658.1"/>
    </source>
</evidence>
<keyword evidence="2" id="KW-1185">Reference proteome</keyword>
<dbReference type="EMBL" id="UHIA01000004">
    <property type="protein sequence ID" value="SUO98658.1"/>
    <property type="molecule type" value="Genomic_DNA"/>
</dbReference>
<dbReference type="AlphaFoldDB" id="A0A380N2B3"/>
<evidence type="ECO:0000313" key="2">
    <source>
        <dbReference type="Proteomes" id="UP000254575"/>
    </source>
</evidence>
<evidence type="ECO:0008006" key="3">
    <source>
        <dbReference type="Google" id="ProtNLM"/>
    </source>
</evidence>
<reference evidence="1 2" key="1">
    <citation type="submission" date="2018-06" db="EMBL/GenBank/DDBJ databases">
        <authorList>
            <consortium name="Pathogen Informatics"/>
            <person name="Doyle S."/>
        </authorList>
    </citation>
    <scope>NUCLEOTIDE SEQUENCE [LARGE SCALE GENOMIC DNA]</scope>
    <source>
        <strain evidence="1 2">NCTC10717</strain>
    </source>
</reference>
<sequence>MNSLQLSPKQLQEICHDFTNKPNGINTLLSIMLNSLMKAERKDFLVLELSNQVQ</sequence>
<protein>
    <recommendedName>
        <fullName evidence="3">Transposase</fullName>
    </recommendedName>
</protein>
<dbReference type="Proteomes" id="UP000254575">
    <property type="component" value="Unassembled WGS sequence"/>
</dbReference>
<organism evidence="1 2">
    <name type="scientific">Suttonella indologenes</name>
    <dbReference type="NCBI Taxonomy" id="13276"/>
    <lineage>
        <taxon>Bacteria</taxon>
        <taxon>Pseudomonadati</taxon>
        <taxon>Pseudomonadota</taxon>
        <taxon>Gammaproteobacteria</taxon>
        <taxon>Cardiobacteriales</taxon>
        <taxon>Cardiobacteriaceae</taxon>
        <taxon>Suttonella</taxon>
    </lineage>
</organism>